<proteinExistence type="predicted"/>
<evidence type="ECO:0000313" key="2">
    <source>
        <dbReference type="EMBL" id="HFJ53630.1"/>
    </source>
</evidence>
<name>A0A7C3EGM7_UNCW3</name>
<organism evidence="2">
    <name type="scientific">candidate division WOR-3 bacterium</name>
    <dbReference type="NCBI Taxonomy" id="2052148"/>
    <lineage>
        <taxon>Bacteria</taxon>
        <taxon>Bacteria division WOR-3</taxon>
    </lineage>
</organism>
<dbReference type="AlphaFoldDB" id="A0A7C3EGM7"/>
<evidence type="ECO:0008006" key="3">
    <source>
        <dbReference type="Google" id="ProtNLM"/>
    </source>
</evidence>
<protein>
    <recommendedName>
        <fullName evidence="3">VCBS repeat-containing protein</fullName>
    </recommendedName>
</protein>
<dbReference type="EMBL" id="DSLG01000008">
    <property type="protein sequence ID" value="HEA87792.1"/>
    <property type="molecule type" value="Genomic_DNA"/>
</dbReference>
<accession>A0A7C3EGM7</accession>
<dbReference type="SUPFAM" id="SSF69318">
    <property type="entry name" value="Integrin alpha N-terminal domain"/>
    <property type="match status" value="1"/>
</dbReference>
<evidence type="ECO:0000313" key="1">
    <source>
        <dbReference type="EMBL" id="HEA87792.1"/>
    </source>
</evidence>
<gene>
    <name evidence="1" type="ORF">ENP94_07295</name>
    <name evidence="2" type="ORF">ENS16_02940</name>
</gene>
<dbReference type="InterPro" id="IPR028994">
    <property type="entry name" value="Integrin_alpha_N"/>
</dbReference>
<reference evidence="2" key="1">
    <citation type="journal article" date="2020" name="mSystems">
        <title>Genome- and Community-Level Interaction Insights into Carbon Utilization and Element Cycling Functions of Hydrothermarchaeota in Hydrothermal Sediment.</title>
        <authorList>
            <person name="Zhou Z."/>
            <person name="Liu Y."/>
            <person name="Xu W."/>
            <person name="Pan J."/>
            <person name="Luo Z.H."/>
            <person name="Li M."/>
        </authorList>
    </citation>
    <scope>NUCLEOTIDE SEQUENCE [LARGE SCALE GENOMIC DNA]</scope>
    <source>
        <strain evidence="1">SpSt-265</strain>
        <strain evidence="2">SpSt-465</strain>
    </source>
</reference>
<dbReference type="Gene3D" id="2.60.40.4070">
    <property type="match status" value="1"/>
</dbReference>
<dbReference type="EMBL" id="DSTU01000004">
    <property type="protein sequence ID" value="HFJ53630.1"/>
    <property type="molecule type" value="Genomic_DNA"/>
</dbReference>
<sequence>MMILMALLILFNGYGVEWQFPVRNGWVSSGPDVNGDSLSELVVRYGNAHRDSLVFISGVTRQRFWTISNPYSDWNNWEVIGAVNMDGDAAKELLVYGFSYSYPSYSLRFRIYDCATQTVEFESPEFTSYEFPYPLLSDIDGDRRAEVVISYGDTMNSTCLVYGWTGAGISGYELRGKMGTTALPVPALRRVFIPAAKGYPVIIRDAAGRVIRTLTAEQEFLFWDGIDSEGQPVVPGIYFYDNGVARGKIELIR</sequence>
<comment type="caution">
    <text evidence="2">The sequence shown here is derived from an EMBL/GenBank/DDBJ whole genome shotgun (WGS) entry which is preliminary data.</text>
</comment>